<sequence length="111" mass="12385">MERTTVERWQYGFLYIGYYGPPGAGKVYELVVTGEGAEIVALEDSTLQTPTLILARLDRLGGEGWLLEARGEAEYSARGMAPAWMLDKVRELDPGGEMGTYSIYTMRRTVD</sequence>
<proteinExistence type="predicted"/>
<protein>
    <submittedName>
        <fullName evidence="1">Uncharacterized protein</fullName>
    </submittedName>
</protein>
<comment type="caution">
    <text evidence="1">The sequence shown here is derived from an EMBL/GenBank/DDBJ whole genome shotgun (WGS) entry which is preliminary data.</text>
</comment>
<gene>
    <name evidence="1" type="ORF">ACIGXA_16250</name>
</gene>
<dbReference type="RefSeq" id="WP_399649216.1">
    <property type="nucleotide sequence ID" value="NZ_JBITYG010000004.1"/>
</dbReference>
<evidence type="ECO:0000313" key="2">
    <source>
        <dbReference type="Proteomes" id="UP001614394"/>
    </source>
</evidence>
<keyword evidence="2" id="KW-1185">Reference proteome</keyword>
<dbReference type="EMBL" id="JBITYG010000004">
    <property type="protein sequence ID" value="MFI9102069.1"/>
    <property type="molecule type" value="Genomic_DNA"/>
</dbReference>
<name>A0ABW8C6L5_9ACTN</name>
<dbReference type="Proteomes" id="UP001614394">
    <property type="component" value="Unassembled WGS sequence"/>
</dbReference>
<accession>A0ABW8C6L5</accession>
<reference evidence="1 2" key="1">
    <citation type="submission" date="2024-10" db="EMBL/GenBank/DDBJ databases">
        <title>The Natural Products Discovery Center: Release of the First 8490 Sequenced Strains for Exploring Actinobacteria Biosynthetic Diversity.</title>
        <authorList>
            <person name="Kalkreuter E."/>
            <person name="Kautsar S.A."/>
            <person name="Yang D."/>
            <person name="Bader C.D."/>
            <person name="Teijaro C.N."/>
            <person name="Fluegel L."/>
            <person name="Davis C.M."/>
            <person name="Simpson J.R."/>
            <person name="Lauterbach L."/>
            <person name="Steele A.D."/>
            <person name="Gui C."/>
            <person name="Meng S."/>
            <person name="Li G."/>
            <person name="Viehrig K."/>
            <person name="Ye F."/>
            <person name="Su P."/>
            <person name="Kiefer A.F."/>
            <person name="Nichols A."/>
            <person name="Cepeda A.J."/>
            <person name="Yan W."/>
            <person name="Fan B."/>
            <person name="Jiang Y."/>
            <person name="Adhikari A."/>
            <person name="Zheng C.-J."/>
            <person name="Schuster L."/>
            <person name="Cowan T.M."/>
            <person name="Smanski M.J."/>
            <person name="Chevrette M.G."/>
            <person name="De Carvalho L.P.S."/>
            <person name="Shen B."/>
        </authorList>
    </citation>
    <scope>NUCLEOTIDE SEQUENCE [LARGE SCALE GENOMIC DNA]</scope>
    <source>
        <strain evidence="1 2">NPDC053399</strain>
    </source>
</reference>
<organism evidence="1 2">
    <name type="scientific">Streptomyces fildesensis</name>
    <dbReference type="NCBI Taxonomy" id="375757"/>
    <lineage>
        <taxon>Bacteria</taxon>
        <taxon>Bacillati</taxon>
        <taxon>Actinomycetota</taxon>
        <taxon>Actinomycetes</taxon>
        <taxon>Kitasatosporales</taxon>
        <taxon>Streptomycetaceae</taxon>
        <taxon>Streptomyces</taxon>
    </lineage>
</organism>
<evidence type="ECO:0000313" key="1">
    <source>
        <dbReference type="EMBL" id="MFI9102069.1"/>
    </source>
</evidence>